<dbReference type="CDD" id="cd04301">
    <property type="entry name" value="NAT_SF"/>
    <property type="match status" value="1"/>
</dbReference>
<sequence length="125" mass="13807">MLSYLDGAWCFAAKAEDGAIVGACVAKPIGDGVAEIFNISVAPSFQQQGIGSRLLKFALDALFDKRIRRVELGTGTFGYQLGYYQRHGFRVCAVVVDHFLKNYPGPIIENGIQHKDMLHLYLDLV</sequence>
<gene>
    <name evidence="4" type="ORF">EVC62_06720</name>
</gene>
<organism evidence="4 5">
    <name type="scientific">Salinicola endophyticus</name>
    <dbReference type="NCBI Taxonomy" id="1949083"/>
    <lineage>
        <taxon>Bacteria</taxon>
        <taxon>Pseudomonadati</taxon>
        <taxon>Pseudomonadota</taxon>
        <taxon>Gammaproteobacteria</taxon>
        <taxon>Oceanospirillales</taxon>
        <taxon>Halomonadaceae</taxon>
        <taxon>Salinicola</taxon>
    </lineage>
</organism>
<reference evidence="4 5" key="1">
    <citation type="submission" date="2019-01" db="EMBL/GenBank/DDBJ databases">
        <title>Genome sequence of Salinicola endophyticus REST5.</title>
        <authorList>
            <person name="Nascimento F.X."/>
        </authorList>
    </citation>
    <scope>NUCLEOTIDE SEQUENCE [LARGE SCALE GENOMIC DNA]</scope>
    <source>
        <strain evidence="4 5">REST5</strain>
    </source>
</reference>
<dbReference type="InterPro" id="IPR016181">
    <property type="entry name" value="Acyl_CoA_acyltransferase"/>
</dbReference>
<dbReference type="EMBL" id="CP035631">
    <property type="protein sequence ID" value="WFF43523.1"/>
    <property type="molecule type" value="Genomic_DNA"/>
</dbReference>
<dbReference type="SUPFAM" id="SSF55729">
    <property type="entry name" value="Acyl-CoA N-acyltransferases (Nat)"/>
    <property type="match status" value="1"/>
</dbReference>
<dbReference type="Gene3D" id="3.40.630.30">
    <property type="match status" value="1"/>
</dbReference>
<evidence type="ECO:0000256" key="1">
    <source>
        <dbReference type="ARBA" id="ARBA00022679"/>
    </source>
</evidence>
<evidence type="ECO:0000256" key="2">
    <source>
        <dbReference type="ARBA" id="ARBA00023315"/>
    </source>
</evidence>
<evidence type="ECO:0000313" key="4">
    <source>
        <dbReference type="EMBL" id="WFF43523.1"/>
    </source>
</evidence>
<dbReference type="PROSITE" id="PS51186">
    <property type="entry name" value="GNAT"/>
    <property type="match status" value="1"/>
</dbReference>
<keyword evidence="2" id="KW-0012">Acyltransferase</keyword>
<keyword evidence="1" id="KW-0808">Transferase</keyword>
<dbReference type="InterPro" id="IPR000182">
    <property type="entry name" value="GNAT_dom"/>
</dbReference>
<dbReference type="Proteomes" id="UP001321526">
    <property type="component" value="Chromosome"/>
</dbReference>
<dbReference type="Pfam" id="PF00583">
    <property type="entry name" value="Acetyltransf_1"/>
    <property type="match status" value="1"/>
</dbReference>
<protein>
    <submittedName>
        <fullName evidence="4">GNAT family N-acetyltransferase</fullName>
    </submittedName>
</protein>
<proteinExistence type="predicted"/>
<dbReference type="InterPro" id="IPR050832">
    <property type="entry name" value="Bact_Acetyltransf"/>
</dbReference>
<dbReference type="PANTHER" id="PTHR43877:SF5">
    <property type="entry name" value="BLL8307 PROTEIN"/>
    <property type="match status" value="1"/>
</dbReference>
<evidence type="ECO:0000313" key="5">
    <source>
        <dbReference type="Proteomes" id="UP001321526"/>
    </source>
</evidence>
<evidence type="ECO:0000259" key="3">
    <source>
        <dbReference type="PROSITE" id="PS51186"/>
    </source>
</evidence>
<accession>A0ABY8FPA6</accession>
<keyword evidence="5" id="KW-1185">Reference proteome</keyword>
<name>A0ABY8FPA6_9GAMM</name>
<feature type="domain" description="N-acetyltransferase" evidence="3">
    <location>
        <begin position="1"/>
        <end position="125"/>
    </location>
</feature>
<dbReference type="PANTHER" id="PTHR43877">
    <property type="entry name" value="AMINOALKYLPHOSPHONATE N-ACETYLTRANSFERASE-RELATED-RELATED"/>
    <property type="match status" value="1"/>
</dbReference>